<reference evidence="1" key="1">
    <citation type="submission" date="2014-05" db="EMBL/GenBank/DDBJ databases">
        <title>The transcriptome of the halophilic microalga Tetraselmis sp. GSL018 isolated from the Great Salt Lake, Utah.</title>
        <authorList>
            <person name="Jinkerson R.E."/>
            <person name="D'Adamo S."/>
            <person name="Posewitz M.C."/>
        </authorList>
    </citation>
    <scope>NUCLEOTIDE SEQUENCE</scope>
    <source>
        <strain evidence="1">GSL018</strain>
    </source>
</reference>
<dbReference type="EMBL" id="GBEZ01018128">
    <property type="protein sequence ID" value="JAC68279.1"/>
    <property type="molecule type" value="Transcribed_RNA"/>
</dbReference>
<protein>
    <submittedName>
        <fullName evidence="1">Uncharacterized protein</fullName>
    </submittedName>
</protein>
<organism evidence="1">
    <name type="scientific">Tetraselmis sp. GSL018</name>
    <dbReference type="NCBI Taxonomy" id="582737"/>
    <lineage>
        <taxon>Eukaryota</taxon>
        <taxon>Viridiplantae</taxon>
        <taxon>Chlorophyta</taxon>
        <taxon>core chlorophytes</taxon>
        <taxon>Chlorodendrophyceae</taxon>
        <taxon>Chlorodendrales</taxon>
        <taxon>Chlorodendraceae</taxon>
        <taxon>Tetraselmis</taxon>
    </lineage>
</organism>
<proteinExistence type="predicted"/>
<gene>
    <name evidence="1" type="ORF">TSPGSL018_9111</name>
</gene>
<sequence>PATQKQSVFKKHSYANLKANVESLKSSTERIFHKQVFLQTNQDFSVRAEVRAQVCCTIPA</sequence>
<name>A0A061RBX3_9CHLO</name>
<evidence type="ECO:0000313" key="1">
    <source>
        <dbReference type="EMBL" id="JAC68279.1"/>
    </source>
</evidence>
<dbReference type="AlphaFoldDB" id="A0A061RBX3"/>
<feature type="non-terminal residue" evidence="1">
    <location>
        <position position="1"/>
    </location>
</feature>
<accession>A0A061RBX3</accession>